<organism evidence="1 2">
    <name type="scientific">Thalassiosira oceanica</name>
    <name type="common">Marine diatom</name>
    <dbReference type="NCBI Taxonomy" id="159749"/>
    <lineage>
        <taxon>Eukaryota</taxon>
        <taxon>Sar</taxon>
        <taxon>Stramenopiles</taxon>
        <taxon>Ochrophyta</taxon>
        <taxon>Bacillariophyta</taxon>
        <taxon>Coscinodiscophyceae</taxon>
        <taxon>Thalassiosirophycidae</taxon>
        <taxon>Thalassiosirales</taxon>
        <taxon>Thalassiosiraceae</taxon>
        <taxon>Thalassiosira</taxon>
    </lineage>
</organism>
<protein>
    <submittedName>
        <fullName evidence="1">Uncharacterized protein</fullName>
    </submittedName>
</protein>
<evidence type="ECO:0000313" key="1">
    <source>
        <dbReference type="EMBL" id="EJK61861.1"/>
    </source>
</evidence>
<proteinExistence type="predicted"/>
<reference evidence="1 2" key="1">
    <citation type="journal article" date="2012" name="Genome Biol.">
        <title>Genome and low-iron response of an oceanic diatom adapted to chronic iron limitation.</title>
        <authorList>
            <person name="Lommer M."/>
            <person name="Specht M."/>
            <person name="Roy A.S."/>
            <person name="Kraemer L."/>
            <person name="Andreson R."/>
            <person name="Gutowska M.A."/>
            <person name="Wolf J."/>
            <person name="Bergner S.V."/>
            <person name="Schilhabel M.B."/>
            <person name="Klostermeier U.C."/>
            <person name="Beiko R.G."/>
            <person name="Rosenstiel P."/>
            <person name="Hippler M."/>
            <person name="Laroche J."/>
        </authorList>
    </citation>
    <scope>NUCLEOTIDE SEQUENCE [LARGE SCALE GENOMIC DNA]</scope>
    <source>
        <strain evidence="1 2">CCMP1005</strain>
    </source>
</reference>
<evidence type="ECO:0000313" key="2">
    <source>
        <dbReference type="Proteomes" id="UP000266841"/>
    </source>
</evidence>
<keyword evidence="2" id="KW-1185">Reference proteome</keyword>
<dbReference type="Proteomes" id="UP000266841">
    <property type="component" value="Unassembled WGS sequence"/>
</dbReference>
<accession>K0SLM1</accession>
<feature type="non-terminal residue" evidence="1">
    <location>
        <position position="149"/>
    </location>
</feature>
<dbReference type="EMBL" id="AGNL01019392">
    <property type="protein sequence ID" value="EJK61861.1"/>
    <property type="molecule type" value="Genomic_DNA"/>
</dbReference>
<comment type="caution">
    <text evidence="1">The sequence shown here is derived from an EMBL/GenBank/DDBJ whole genome shotgun (WGS) entry which is preliminary data.</text>
</comment>
<dbReference type="AlphaFoldDB" id="K0SLM1"/>
<sequence>MEQEHSSDVHGYPKSSGDQNSRGIYFKIRTKDTALNITGISLQIASRSTGSVEIFHKIGDFVDYEETSDAWTPAGEVQVHPPATLSAVPMGPGISNPNGHSGYEIHLDMDESVSVERSSYHSFYIHSHLQIVSHEASGGDLQYPVGGLL</sequence>
<name>K0SLM1_THAOC</name>
<gene>
    <name evidence="1" type="ORF">THAOC_17571</name>
</gene>